<gene>
    <name evidence="4" type="ORF">SAMN06273567_11250</name>
</gene>
<dbReference type="InterPro" id="IPR036188">
    <property type="entry name" value="FAD/NAD-bd_sf"/>
</dbReference>
<dbReference type="GO" id="GO:0004497">
    <property type="term" value="F:monooxygenase activity"/>
    <property type="evidence" value="ECO:0007669"/>
    <property type="project" value="UniProtKB-KW"/>
</dbReference>
<accession>A0A521FR25</accession>
<feature type="domain" description="FAD-binding" evidence="3">
    <location>
        <begin position="4"/>
        <end position="340"/>
    </location>
</feature>
<dbReference type="InterPro" id="IPR050493">
    <property type="entry name" value="FAD-dep_Monooxygenase_BioMet"/>
</dbReference>
<dbReference type="Pfam" id="PF01494">
    <property type="entry name" value="FAD_binding_3"/>
    <property type="match status" value="1"/>
</dbReference>
<dbReference type="Gene3D" id="3.50.50.60">
    <property type="entry name" value="FAD/NAD(P)-binding domain"/>
    <property type="match status" value="1"/>
</dbReference>
<organism evidence="4 5">
    <name type="scientific">Geodermatophilus aquaeductus</name>
    <dbReference type="NCBI Taxonomy" id="1564161"/>
    <lineage>
        <taxon>Bacteria</taxon>
        <taxon>Bacillati</taxon>
        <taxon>Actinomycetota</taxon>
        <taxon>Actinomycetes</taxon>
        <taxon>Geodermatophilales</taxon>
        <taxon>Geodermatophilaceae</taxon>
        <taxon>Geodermatophilus</taxon>
    </lineage>
</organism>
<dbReference type="InterPro" id="IPR002938">
    <property type="entry name" value="FAD-bd"/>
</dbReference>
<dbReference type="Proteomes" id="UP000317484">
    <property type="component" value="Unassembled WGS sequence"/>
</dbReference>
<dbReference type="RefSeq" id="WP_142460579.1">
    <property type="nucleotide sequence ID" value="NZ_FXTJ01000012.1"/>
</dbReference>
<reference evidence="4 5" key="1">
    <citation type="submission" date="2017-05" db="EMBL/GenBank/DDBJ databases">
        <authorList>
            <person name="Varghese N."/>
            <person name="Submissions S."/>
        </authorList>
    </citation>
    <scope>NUCLEOTIDE SEQUENCE [LARGE SCALE GENOMIC DNA]</scope>
    <source>
        <strain evidence="4 5">DSM 46834</strain>
    </source>
</reference>
<dbReference type="EMBL" id="FXTJ01000012">
    <property type="protein sequence ID" value="SMO97990.1"/>
    <property type="molecule type" value="Genomic_DNA"/>
</dbReference>
<proteinExistence type="predicted"/>
<dbReference type="PANTHER" id="PTHR13789">
    <property type="entry name" value="MONOOXYGENASE"/>
    <property type="match status" value="1"/>
</dbReference>
<sequence length="397" mass="42271">MRRAIVVGGGVAGPVVAMALQRVGIEATVHEAHPGPAGDVGAWLGVQVNGLGALRAVGAEDAVRAAGIPTHTIQFRNARGRVLGSLPTGGPPTGISLRRSDLYRVLHAEALRRGVEVRHGSRLTGVHDTADGVTAEFADGRTETADLLVGADGVRSTVRGWVDPACPPPRFVPVLNTAGYSAHVPAEAEVGRLTMVFGRRGFAGYLAAPGGGTWWFANPPLDREPPDGEVAGTPDLRWRALLYDLHRGDLSPLVELVEATPGPLRGWTTYDLPTVRRWSRGRAVLVGDAAHATSPAAGQGSSLAMEDAVVLARCLRDLPPVYALRVYEELRRARAERVVASAYRTSAAKSPPAVGRLVRDAVMPLVLRARDPQAWMREHTVDWDAPVTAVTRSAPRR</sequence>
<dbReference type="AlphaFoldDB" id="A0A521FR25"/>
<evidence type="ECO:0000256" key="2">
    <source>
        <dbReference type="ARBA" id="ARBA00023033"/>
    </source>
</evidence>
<dbReference type="PANTHER" id="PTHR13789:SF309">
    <property type="entry name" value="PUTATIVE (AFU_ORTHOLOGUE AFUA_6G14510)-RELATED"/>
    <property type="match status" value="1"/>
</dbReference>
<protein>
    <submittedName>
        <fullName evidence="4">2-polyprenyl-6-methoxyphenol hydroxylase</fullName>
    </submittedName>
</protein>
<keyword evidence="2" id="KW-0503">Monooxygenase</keyword>
<evidence type="ECO:0000313" key="4">
    <source>
        <dbReference type="EMBL" id="SMO97990.1"/>
    </source>
</evidence>
<evidence type="ECO:0000259" key="3">
    <source>
        <dbReference type="Pfam" id="PF01494"/>
    </source>
</evidence>
<dbReference type="SUPFAM" id="SSF51905">
    <property type="entry name" value="FAD/NAD(P)-binding domain"/>
    <property type="match status" value="1"/>
</dbReference>
<evidence type="ECO:0000256" key="1">
    <source>
        <dbReference type="ARBA" id="ARBA00023002"/>
    </source>
</evidence>
<dbReference type="PRINTS" id="PR00420">
    <property type="entry name" value="RNGMNOXGNASE"/>
</dbReference>
<dbReference type="GO" id="GO:0071949">
    <property type="term" value="F:FAD binding"/>
    <property type="evidence" value="ECO:0007669"/>
    <property type="project" value="InterPro"/>
</dbReference>
<keyword evidence="1" id="KW-0560">Oxidoreductase</keyword>
<evidence type="ECO:0000313" key="5">
    <source>
        <dbReference type="Proteomes" id="UP000317484"/>
    </source>
</evidence>
<keyword evidence="5" id="KW-1185">Reference proteome</keyword>
<name>A0A521FR25_9ACTN</name>